<reference evidence="1 2" key="1">
    <citation type="submission" date="2017-07" db="EMBL/GenBank/DDBJ databases">
        <title>Phylogenetic study on the rhizospheric bacterium Ochrobactrum sp. A44.</title>
        <authorList>
            <person name="Krzyzanowska D.M."/>
            <person name="Ossowicki A."/>
            <person name="Rajewska M."/>
            <person name="Maciag T."/>
            <person name="Kaczynski Z."/>
            <person name="Czerwicka M."/>
            <person name="Jafra S."/>
        </authorList>
    </citation>
    <scope>NUCLEOTIDE SEQUENCE [LARGE SCALE GENOMIC DNA]</scope>
    <source>
        <strain evidence="1 2">DSM 7216</strain>
    </source>
</reference>
<keyword evidence="2" id="KW-1185">Reference proteome</keyword>
<sequence length="42" mass="4823">MKHWLIKGYIFPYDQLCTGGLTLVKEVQEKATNFFVKLSFAG</sequence>
<organism evidence="1 2">
    <name type="scientific">Brucella thiophenivorans</name>
    <dbReference type="NCBI Taxonomy" id="571255"/>
    <lineage>
        <taxon>Bacteria</taxon>
        <taxon>Pseudomonadati</taxon>
        <taxon>Pseudomonadota</taxon>
        <taxon>Alphaproteobacteria</taxon>
        <taxon>Hyphomicrobiales</taxon>
        <taxon>Brucellaceae</taxon>
        <taxon>Brucella/Ochrobactrum group</taxon>
        <taxon>Brucella</taxon>
    </lineage>
</organism>
<evidence type="ECO:0000313" key="2">
    <source>
        <dbReference type="Proteomes" id="UP000215590"/>
    </source>
</evidence>
<accession>A0A256FV36</accession>
<protein>
    <submittedName>
        <fullName evidence="1">Uncharacterized protein</fullName>
    </submittedName>
</protein>
<dbReference type="EMBL" id="NNRJ01000019">
    <property type="protein sequence ID" value="OYR18694.1"/>
    <property type="molecule type" value="Genomic_DNA"/>
</dbReference>
<dbReference type="AlphaFoldDB" id="A0A256FV36"/>
<dbReference type="Proteomes" id="UP000215590">
    <property type="component" value="Unassembled WGS sequence"/>
</dbReference>
<comment type="caution">
    <text evidence="1">The sequence shown here is derived from an EMBL/GenBank/DDBJ whole genome shotgun (WGS) entry which is preliminary data.</text>
</comment>
<proteinExistence type="predicted"/>
<name>A0A256FV36_9HYPH</name>
<gene>
    <name evidence="1" type="ORF">CEV31_2028</name>
</gene>
<evidence type="ECO:0000313" key="1">
    <source>
        <dbReference type="EMBL" id="OYR18694.1"/>
    </source>
</evidence>